<protein>
    <submittedName>
        <fullName evidence="2">Uncharacterized protein</fullName>
    </submittedName>
</protein>
<dbReference type="EMBL" id="BLLF01002642">
    <property type="protein sequence ID" value="GFH24827.1"/>
    <property type="molecule type" value="Genomic_DNA"/>
</dbReference>
<comment type="caution">
    <text evidence="2">The sequence shown here is derived from an EMBL/GenBank/DDBJ whole genome shotgun (WGS) entry which is preliminary data.</text>
</comment>
<organism evidence="2 3">
    <name type="scientific">Haematococcus lacustris</name>
    <name type="common">Green alga</name>
    <name type="synonym">Haematococcus pluvialis</name>
    <dbReference type="NCBI Taxonomy" id="44745"/>
    <lineage>
        <taxon>Eukaryota</taxon>
        <taxon>Viridiplantae</taxon>
        <taxon>Chlorophyta</taxon>
        <taxon>core chlorophytes</taxon>
        <taxon>Chlorophyceae</taxon>
        <taxon>CS clade</taxon>
        <taxon>Chlamydomonadales</taxon>
        <taxon>Haematococcaceae</taxon>
        <taxon>Haematococcus</taxon>
    </lineage>
</organism>
<name>A0A699ZPR1_HAELA</name>
<evidence type="ECO:0000313" key="3">
    <source>
        <dbReference type="Proteomes" id="UP000485058"/>
    </source>
</evidence>
<feature type="non-terminal residue" evidence="2">
    <location>
        <position position="74"/>
    </location>
</feature>
<keyword evidence="3" id="KW-1185">Reference proteome</keyword>
<dbReference type="AlphaFoldDB" id="A0A699ZPR1"/>
<proteinExistence type="predicted"/>
<keyword evidence="1" id="KW-0812">Transmembrane</keyword>
<reference evidence="2 3" key="1">
    <citation type="submission" date="2020-02" db="EMBL/GenBank/DDBJ databases">
        <title>Draft genome sequence of Haematococcus lacustris strain NIES-144.</title>
        <authorList>
            <person name="Morimoto D."/>
            <person name="Nakagawa S."/>
            <person name="Yoshida T."/>
            <person name="Sawayama S."/>
        </authorList>
    </citation>
    <scope>NUCLEOTIDE SEQUENCE [LARGE SCALE GENOMIC DNA]</scope>
    <source>
        <strain evidence="2 3">NIES-144</strain>
    </source>
</reference>
<sequence length="74" mass="8325">MVDYSRFTTRHMPMRSTIRACCRWGSTLIRLVILTAAYTSPFVPHTSSSRGLGGYGFSCDSVSHTFEAKFDAHF</sequence>
<accession>A0A699ZPR1</accession>
<keyword evidence="1" id="KW-0472">Membrane</keyword>
<gene>
    <name evidence="2" type="ORF">HaLaN_22690</name>
</gene>
<keyword evidence="1" id="KW-1133">Transmembrane helix</keyword>
<evidence type="ECO:0000313" key="2">
    <source>
        <dbReference type="EMBL" id="GFH24827.1"/>
    </source>
</evidence>
<dbReference type="Proteomes" id="UP000485058">
    <property type="component" value="Unassembled WGS sequence"/>
</dbReference>
<evidence type="ECO:0000256" key="1">
    <source>
        <dbReference type="SAM" id="Phobius"/>
    </source>
</evidence>
<feature type="transmembrane region" description="Helical" evidence="1">
    <location>
        <begin position="21"/>
        <end position="39"/>
    </location>
</feature>